<sequence>MDKAETQRLSEMQAHEPTATCKALRDSGFADLAEDWIASRNEFEAQRKQSPVEVPGTLLQAYARMRMCWFKIGQLKEAALRRLDHRDHH</sequence>
<feature type="region of interest" description="Disordered" evidence="1">
    <location>
        <begin position="1"/>
        <end position="20"/>
    </location>
</feature>
<evidence type="ECO:0000313" key="2">
    <source>
        <dbReference type="EMBL" id="GHD03517.1"/>
    </source>
</evidence>
<comment type="caution">
    <text evidence="2">The sequence shown here is derived from an EMBL/GenBank/DDBJ whole genome shotgun (WGS) entry which is preliminary data.</text>
</comment>
<reference evidence="3" key="1">
    <citation type="journal article" date="2019" name="Int. J. Syst. Evol. Microbiol.">
        <title>The Global Catalogue of Microorganisms (GCM) 10K type strain sequencing project: providing services to taxonomists for standard genome sequencing and annotation.</title>
        <authorList>
            <consortium name="The Broad Institute Genomics Platform"/>
            <consortium name="The Broad Institute Genome Sequencing Center for Infectious Disease"/>
            <person name="Wu L."/>
            <person name="Ma J."/>
        </authorList>
    </citation>
    <scope>NUCLEOTIDE SEQUENCE [LARGE SCALE GENOMIC DNA]</scope>
    <source>
        <strain evidence="3">KCTC 23314</strain>
    </source>
</reference>
<accession>A0ABQ3GH71</accession>
<dbReference type="EMBL" id="BMYK01000044">
    <property type="protein sequence ID" value="GHD03517.1"/>
    <property type="molecule type" value="Genomic_DNA"/>
</dbReference>
<name>A0ABQ3GH71_9BURK</name>
<dbReference type="RefSeq" id="WP_189690876.1">
    <property type="nucleotide sequence ID" value="NZ_BMYK01000044.1"/>
</dbReference>
<organism evidence="2 3">
    <name type="scientific">Pseudorhodoferax aquiterrae</name>
    <dbReference type="NCBI Taxonomy" id="747304"/>
    <lineage>
        <taxon>Bacteria</taxon>
        <taxon>Pseudomonadati</taxon>
        <taxon>Pseudomonadota</taxon>
        <taxon>Betaproteobacteria</taxon>
        <taxon>Burkholderiales</taxon>
        <taxon>Comamonadaceae</taxon>
    </lineage>
</organism>
<keyword evidence="3" id="KW-1185">Reference proteome</keyword>
<evidence type="ECO:0000256" key="1">
    <source>
        <dbReference type="SAM" id="MobiDB-lite"/>
    </source>
</evidence>
<protein>
    <submittedName>
        <fullName evidence="2">Uncharacterized protein</fullName>
    </submittedName>
</protein>
<evidence type="ECO:0000313" key="3">
    <source>
        <dbReference type="Proteomes" id="UP000626210"/>
    </source>
</evidence>
<proteinExistence type="predicted"/>
<gene>
    <name evidence="2" type="ORF">GCM10007320_63700</name>
</gene>
<dbReference type="Proteomes" id="UP000626210">
    <property type="component" value="Unassembled WGS sequence"/>
</dbReference>